<dbReference type="GO" id="GO:0051213">
    <property type="term" value="F:dioxygenase activity"/>
    <property type="evidence" value="ECO:0007669"/>
    <property type="project" value="InterPro"/>
</dbReference>
<dbReference type="PANTHER" id="PTHR31212">
    <property type="entry name" value="ALPHA-KETOGLUTARATE-DEPENDENT DIOXYGENASE ALKB HOMOLOG 3"/>
    <property type="match status" value="1"/>
</dbReference>
<dbReference type="PANTHER" id="PTHR31212:SF4">
    <property type="entry name" value="ALPHA-KETOGLUTARATE-DEPENDENT DIOXYGENASE ALKB HOMOLOG 3"/>
    <property type="match status" value="1"/>
</dbReference>
<sequence>MKETQFISPDVANEWYDQVLGLDTYQPMLKLYGRTFPQSRQIAAYSTTPNATLNYSGSSITMHYPFPPVLETMRESLENELGVKFNHVMLNRYDDGSVYIGKHSDNLNNLVIASVSLGAERTFIMSPRIPSRARKGQISQDVETELKGRKNIRWKLENGSLVVMQGRTQEFWKHEIPKEPGVKTGRISLTFRQLV</sequence>
<reference evidence="2 3" key="1">
    <citation type="submission" date="2016-07" db="EMBL/GenBank/DDBJ databases">
        <title>Pervasive Adenine N6-methylation of Active Genes in Fungi.</title>
        <authorList>
            <consortium name="DOE Joint Genome Institute"/>
            <person name="Mondo S.J."/>
            <person name="Dannebaum R.O."/>
            <person name="Kuo R.C."/>
            <person name="Labutti K."/>
            <person name="Haridas S."/>
            <person name="Kuo A."/>
            <person name="Salamov A."/>
            <person name="Ahrendt S.R."/>
            <person name="Lipzen A."/>
            <person name="Sullivan W."/>
            <person name="Andreopoulos W.B."/>
            <person name="Clum A."/>
            <person name="Lindquist E."/>
            <person name="Daum C."/>
            <person name="Ramamoorthy G.K."/>
            <person name="Gryganskyi A."/>
            <person name="Culley D."/>
            <person name="Magnuson J.K."/>
            <person name="James T.Y."/>
            <person name="O'Malley M.A."/>
            <person name="Stajich J.E."/>
            <person name="Spatafora J.W."/>
            <person name="Visel A."/>
            <person name="Grigoriev I.V."/>
        </authorList>
    </citation>
    <scope>NUCLEOTIDE SEQUENCE [LARGE SCALE GENOMIC DNA]</scope>
    <source>
        <strain evidence="2 3">68-887.2</strain>
    </source>
</reference>
<dbReference type="InterPro" id="IPR027450">
    <property type="entry name" value="AlkB-like"/>
</dbReference>
<gene>
    <name evidence="2" type="ORF">BCR39DRAFT_376294</name>
</gene>
<dbReference type="AlphaFoldDB" id="A0A1Y2BCH5"/>
<dbReference type="SUPFAM" id="SSF51197">
    <property type="entry name" value="Clavaminate synthase-like"/>
    <property type="match status" value="1"/>
</dbReference>
<dbReference type="InterPro" id="IPR005123">
    <property type="entry name" value="Oxoglu/Fe-dep_dioxygenase_dom"/>
</dbReference>
<protein>
    <recommendedName>
        <fullName evidence="1">Fe2OG dioxygenase domain-containing protein</fullName>
    </recommendedName>
</protein>
<dbReference type="InterPro" id="IPR037151">
    <property type="entry name" value="AlkB-like_sf"/>
</dbReference>
<accession>A0A1Y2BCH5</accession>
<dbReference type="InParanoid" id="A0A1Y2BCH5"/>
<dbReference type="Gene3D" id="2.60.120.590">
    <property type="entry name" value="Alpha-ketoglutarate-dependent dioxygenase AlkB-like"/>
    <property type="match status" value="1"/>
</dbReference>
<dbReference type="Pfam" id="PF13532">
    <property type="entry name" value="2OG-FeII_Oxy_2"/>
    <property type="match status" value="1"/>
</dbReference>
<dbReference type="InterPro" id="IPR032854">
    <property type="entry name" value="ALKBH3"/>
</dbReference>
<evidence type="ECO:0000313" key="2">
    <source>
        <dbReference type="EMBL" id="ORY32538.1"/>
    </source>
</evidence>
<proteinExistence type="predicted"/>
<dbReference type="EMBL" id="MCFC01000009">
    <property type="protein sequence ID" value="ORY32538.1"/>
    <property type="molecule type" value="Genomic_DNA"/>
</dbReference>
<dbReference type="Proteomes" id="UP000193986">
    <property type="component" value="Unassembled WGS sequence"/>
</dbReference>
<evidence type="ECO:0000259" key="1">
    <source>
        <dbReference type="PROSITE" id="PS51471"/>
    </source>
</evidence>
<organism evidence="2 3">
    <name type="scientific">Naematelia encephala</name>
    <dbReference type="NCBI Taxonomy" id="71784"/>
    <lineage>
        <taxon>Eukaryota</taxon>
        <taxon>Fungi</taxon>
        <taxon>Dikarya</taxon>
        <taxon>Basidiomycota</taxon>
        <taxon>Agaricomycotina</taxon>
        <taxon>Tremellomycetes</taxon>
        <taxon>Tremellales</taxon>
        <taxon>Naemateliaceae</taxon>
        <taxon>Naematelia</taxon>
    </lineage>
</organism>
<dbReference type="PROSITE" id="PS51471">
    <property type="entry name" value="FE2OG_OXY"/>
    <property type="match status" value="1"/>
</dbReference>
<keyword evidence="3" id="KW-1185">Reference proteome</keyword>
<name>A0A1Y2BCH5_9TREE</name>
<evidence type="ECO:0000313" key="3">
    <source>
        <dbReference type="Proteomes" id="UP000193986"/>
    </source>
</evidence>
<feature type="domain" description="Fe2OG dioxygenase" evidence="1">
    <location>
        <begin position="84"/>
        <end position="195"/>
    </location>
</feature>
<comment type="caution">
    <text evidence="2">The sequence shown here is derived from an EMBL/GenBank/DDBJ whole genome shotgun (WGS) entry which is preliminary data.</text>
</comment>
<dbReference type="STRING" id="71784.A0A1Y2BCH5"/>
<dbReference type="GO" id="GO:0006307">
    <property type="term" value="P:DNA alkylation repair"/>
    <property type="evidence" value="ECO:0007669"/>
    <property type="project" value="InterPro"/>
</dbReference>
<dbReference type="OrthoDB" id="545910at2759"/>